<dbReference type="GO" id="GO:0047480">
    <property type="term" value="F:UDP-N-acetylmuramoyl-tripeptide-D-alanyl-D-alanine ligase activity"/>
    <property type="evidence" value="ECO:0007669"/>
    <property type="project" value="UniProtKB-UniRule"/>
</dbReference>
<evidence type="ECO:0000256" key="4">
    <source>
        <dbReference type="ARBA" id="ARBA00022741"/>
    </source>
</evidence>
<dbReference type="Gene3D" id="3.90.190.20">
    <property type="entry name" value="Mur ligase, C-terminal domain"/>
    <property type="match status" value="1"/>
</dbReference>
<keyword evidence="6 10" id="KW-0133">Cell shape</keyword>
<dbReference type="EMBL" id="JACHXZ010000003">
    <property type="protein sequence ID" value="MBB3169107.1"/>
    <property type="molecule type" value="Genomic_DNA"/>
</dbReference>
<dbReference type="SUPFAM" id="SSF53244">
    <property type="entry name" value="MurD-like peptide ligases, peptide-binding domain"/>
    <property type="match status" value="1"/>
</dbReference>
<reference evidence="14 15" key="1">
    <citation type="submission" date="2020-08" db="EMBL/GenBank/DDBJ databases">
        <title>Genomic Encyclopedia of Type Strains, Phase III (KMG-III): the genomes of soil and plant-associated and newly described type strains.</title>
        <authorList>
            <person name="Whitman W."/>
        </authorList>
    </citation>
    <scope>NUCLEOTIDE SEQUENCE [LARGE SCALE GENOMIC DNA]</scope>
    <source>
        <strain evidence="14 15">CECT 8571</strain>
    </source>
</reference>
<gene>
    <name evidence="10" type="primary">murF</name>
    <name evidence="14" type="ORF">FHS30_002315</name>
</gene>
<feature type="binding site" evidence="10">
    <location>
        <begin position="115"/>
        <end position="121"/>
    </location>
    <ligand>
        <name>ATP</name>
        <dbReference type="ChEBI" id="CHEBI:30616"/>
    </ligand>
</feature>
<evidence type="ECO:0000259" key="12">
    <source>
        <dbReference type="Pfam" id="PF02875"/>
    </source>
</evidence>
<dbReference type="Pfam" id="PF08245">
    <property type="entry name" value="Mur_ligase_M"/>
    <property type="match status" value="1"/>
</dbReference>
<keyword evidence="5 10" id="KW-0067">ATP-binding</keyword>
<comment type="catalytic activity">
    <reaction evidence="10 11">
        <text>D-alanyl-D-alanine + UDP-N-acetyl-alpha-D-muramoyl-L-alanyl-gamma-D-glutamyl-meso-2,6-diaminopimelate + ATP = UDP-N-acetyl-alpha-D-muramoyl-L-alanyl-gamma-D-glutamyl-meso-2,6-diaminopimeloyl-D-alanyl-D-alanine + ADP + phosphate + H(+)</text>
        <dbReference type="Rhea" id="RHEA:28374"/>
        <dbReference type="ChEBI" id="CHEBI:15378"/>
        <dbReference type="ChEBI" id="CHEBI:30616"/>
        <dbReference type="ChEBI" id="CHEBI:43474"/>
        <dbReference type="ChEBI" id="CHEBI:57822"/>
        <dbReference type="ChEBI" id="CHEBI:61386"/>
        <dbReference type="ChEBI" id="CHEBI:83905"/>
        <dbReference type="ChEBI" id="CHEBI:456216"/>
        <dbReference type="EC" id="6.3.2.10"/>
    </reaction>
</comment>
<dbReference type="GO" id="GO:0051301">
    <property type="term" value="P:cell division"/>
    <property type="evidence" value="ECO:0007669"/>
    <property type="project" value="UniProtKB-KW"/>
</dbReference>
<keyword evidence="3 10" id="KW-0132">Cell division</keyword>
<keyword evidence="4 10" id="KW-0547">Nucleotide-binding</keyword>
<dbReference type="Gene3D" id="3.40.1390.10">
    <property type="entry name" value="MurE/MurF, N-terminal domain"/>
    <property type="match status" value="1"/>
</dbReference>
<dbReference type="GO" id="GO:0005737">
    <property type="term" value="C:cytoplasm"/>
    <property type="evidence" value="ECO:0007669"/>
    <property type="project" value="UniProtKB-SubCell"/>
</dbReference>
<dbReference type="GO" id="GO:0071555">
    <property type="term" value="P:cell wall organization"/>
    <property type="evidence" value="ECO:0007669"/>
    <property type="project" value="UniProtKB-KW"/>
</dbReference>
<dbReference type="InterPro" id="IPR036615">
    <property type="entry name" value="Mur_ligase_C_dom_sf"/>
</dbReference>
<evidence type="ECO:0000256" key="6">
    <source>
        <dbReference type="ARBA" id="ARBA00022960"/>
    </source>
</evidence>
<dbReference type="Gene3D" id="3.40.1190.10">
    <property type="entry name" value="Mur-like, catalytic domain"/>
    <property type="match status" value="1"/>
</dbReference>
<dbReference type="InterPro" id="IPR036565">
    <property type="entry name" value="Mur-like_cat_sf"/>
</dbReference>
<dbReference type="Pfam" id="PF02875">
    <property type="entry name" value="Mur_ligase_C"/>
    <property type="match status" value="1"/>
</dbReference>
<feature type="domain" description="Mur ligase C-terminal" evidence="12">
    <location>
        <begin position="326"/>
        <end position="447"/>
    </location>
</feature>
<dbReference type="InterPro" id="IPR051046">
    <property type="entry name" value="MurCDEF_CellWall_CoF430Synth"/>
</dbReference>
<comment type="similarity">
    <text evidence="10">Belongs to the MurCDEF family. MurF subfamily.</text>
</comment>
<keyword evidence="8 10" id="KW-0131">Cell cycle</keyword>
<evidence type="ECO:0000256" key="10">
    <source>
        <dbReference type="HAMAP-Rule" id="MF_02019"/>
    </source>
</evidence>
<dbReference type="PANTHER" id="PTHR43024:SF1">
    <property type="entry name" value="UDP-N-ACETYLMURAMOYL-TRIPEPTIDE--D-ALANYL-D-ALANINE LIGASE"/>
    <property type="match status" value="1"/>
</dbReference>
<keyword evidence="2 10" id="KW-0436">Ligase</keyword>
<evidence type="ECO:0000256" key="7">
    <source>
        <dbReference type="ARBA" id="ARBA00022984"/>
    </source>
</evidence>
<dbReference type="InterPro" id="IPR013221">
    <property type="entry name" value="Mur_ligase_cen"/>
</dbReference>
<evidence type="ECO:0000256" key="8">
    <source>
        <dbReference type="ARBA" id="ARBA00023306"/>
    </source>
</evidence>
<keyword evidence="9 10" id="KW-0961">Cell wall biogenesis/degradation</keyword>
<comment type="caution">
    <text evidence="14">The sequence shown here is derived from an EMBL/GenBank/DDBJ whole genome shotgun (WGS) entry which is preliminary data.</text>
</comment>
<evidence type="ECO:0000256" key="9">
    <source>
        <dbReference type="ARBA" id="ARBA00023316"/>
    </source>
</evidence>
<keyword evidence="1 10" id="KW-0963">Cytoplasm</keyword>
<evidence type="ECO:0000313" key="14">
    <source>
        <dbReference type="EMBL" id="MBB3169107.1"/>
    </source>
</evidence>
<keyword evidence="15" id="KW-1185">Reference proteome</keyword>
<feature type="domain" description="Mur ligase central" evidence="13">
    <location>
        <begin position="113"/>
        <end position="304"/>
    </location>
</feature>
<evidence type="ECO:0000256" key="1">
    <source>
        <dbReference type="ARBA" id="ARBA00022490"/>
    </source>
</evidence>
<evidence type="ECO:0000313" key="15">
    <source>
        <dbReference type="Proteomes" id="UP000559987"/>
    </source>
</evidence>
<name>A0A839UUQ4_9GAMM</name>
<dbReference type="UniPathway" id="UPA00219"/>
<comment type="pathway">
    <text evidence="10 11">Cell wall biogenesis; peptidoglycan biosynthesis.</text>
</comment>
<dbReference type="GO" id="GO:0005524">
    <property type="term" value="F:ATP binding"/>
    <property type="evidence" value="ECO:0007669"/>
    <property type="project" value="UniProtKB-UniRule"/>
</dbReference>
<accession>A0A839UUQ4</accession>
<dbReference type="HAMAP" id="MF_02019">
    <property type="entry name" value="MurF"/>
    <property type="match status" value="1"/>
</dbReference>
<dbReference type="InterPro" id="IPR035911">
    <property type="entry name" value="MurE/MurF_N"/>
</dbReference>
<dbReference type="SUPFAM" id="SSF53623">
    <property type="entry name" value="MurD-like peptide ligases, catalytic domain"/>
    <property type="match status" value="1"/>
</dbReference>
<comment type="function">
    <text evidence="10 11">Involved in cell wall formation. Catalyzes the final step in the synthesis of UDP-N-acetylmuramoyl-pentapeptide, the precursor of murein.</text>
</comment>
<evidence type="ECO:0000259" key="13">
    <source>
        <dbReference type="Pfam" id="PF08245"/>
    </source>
</evidence>
<organism evidence="14 15">
    <name type="scientific">Simiduia aestuariiviva</name>
    <dbReference type="NCBI Taxonomy" id="1510459"/>
    <lineage>
        <taxon>Bacteria</taxon>
        <taxon>Pseudomonadati</taxon>
        <taxon>Pseudomonadota</taxon>
        <taxon>Gammaproteobacteria</taxon>
        <taxon>Cellvibrionales</taxon>
        <taxon>Cellvibrionaceae</taxon>
        <taxon>Simiduia</taxon>
    </lineage>
</organism>
<dbReference type="GO" id="GO:0009252">
    <property type="term" value="P:peptidoglycan biosynthetic process"/>
    <property type="evidence" value="ECO:0007669"/>
    <property type="project" value="UniProtKB-UniRule"/>
</dbReference>
<evidence type="ECO:0000256" key="3">
    <source>
        <dbReference type="ARBA" id="ARBA00022618"/>
    </source>
</evidence>
<dbReference type="EC" id="6.3.2.10" evidence="10 11"/>
<keyword evidence="7 10" id="KW-0573">Peptidoglycan synthesis</keyword>
<protein>
    <recommendedName>
        <fullName evidence="10 11">UDP-N-acetylmuramoyl-tripeptide--D-alanyl-D-alanine ligase</fullName>
        <ecNumber evidence="10 11">6.3.2.10</ecNumber>
    </recommendedName>
    <alternativeName>
        <fullName evidence="10">D-alanyl-D-alanine-adding enzyme</fullName>
    </alternativeName>
</protein>
<evidence type="ECO:0000256" key="5">
    <source>
        <dbReference type="ARBA" id="ARBA00022840"/>
    </source>
</evidence>
<dbReference type="GO" id="GO:0008360">
    <property type="term" value="P:regulation of cell shape"/>
    <property type="evidence" value="ECO:0007669"/>
    <property type="project" value="UniProtKB-KW"/>
</dbReference>
<dbReference type="PANTHER" id="PTHR43024">
    <property type="entry name" value="UDP-N-ACETYLMURAMOYL-TRIPEPTIDE--D-ALANYL-D-ALANINE LIGASE"/>
    <property type="match status" value="1"/>
</dbReference>
<dbReference type="SUPFAM" id="SSF63418">
    <property type="entry name" value="MurE/MurF N-terminal domain"/>
    <property type="match status" value="1"/>
</dbReference>
<dbReference type="Proteomes" id="UP000559987">
    <property type="component" value="Unassembled WGS sequence"/>
</dbReference>
<evidence type="ECO:0000256" key="11">
    <source>
        <dbReference type="RuleBase" id="RU004136"/>
    </source>
</evidence>
<dbReference type="NCBIfam" id="TIGR01143">
    <property type="entry name" value="murF"/>
    <property type="match status" value="1"/>
</dbReference>
<dbReference type="InterPro" id="IPR004101">
    <property type="entry name" value="Mur_ligase_C"/>
</dbReference>
<dbReference type="AlphaFoldDB" id="A0A839UUQ4"/>
<proteinExistence type="inferred from homology"/>
<comment type="subcellular location">
    <subcellularLocation>
        <location evidence="10 11">Cytoplasm</location>
    </subcellularLocation>
</comment>
<dbReference type="RefSeq" id="WP_183910597.1">
    <property type="nucleotide sequence ID" value="NZ_JACHXZ010000003.1"/>
</dbReference>
<dbReference type="InterPro" id="IPR005863">
    <property type="entry name" value="UDP-N-AcMur_synth"/>
</dbReference>
<sequence length="465" mass="48710">MMTITLGQLRQRFGGEICGSEDAVLGPIVTDSRAVVSGDTFVALVGDRFNAHQFIADVIGRGAQLVVVSHDWATANGELLDGRNAWRVSDTNAALGQIAQLAREAFTGPLVGITGSCGKTTVKEMLLAIATHVYGGDAVLATQGNLNNHFGVPQTLLRLAPEHRFAIVEMGASGPDEISYLANMAQPTVSVVNNVMAAHVEGFGSLAGVATTKSAIYDGLGDDGVAVINVDDAFAPQFQQQNTHRASVTFSLEQVSADFYAKDVRVQETGSQFQLCAGEQSFAVTLPITGLHNVRNALAAAACAHSAGVPLSAIAEGLTQVKAAKGRMNSERLTPQLTLIDDTYNANPDSTRAAIDALLAFEGDSWLVLGDMGELGPDARKLHAEIGDYAKAAGLAAVIGVGPLSADAVQAYGASSQFDDHAGAVAHILQQLERQAGRINILIKGSRSARMELVVQAIKDQVRTA</sequence>
<evidence type="ECO:0000256" key="2">
    <source>
        <dbReference type="ARBA" id="ARBA00022598"/>
    </source>
</evidence>